<reference evidence="14" key="1">
    <citation type="journal article" date="2022" name="Environ. Microbiol.">
        <title>Geoalkalibacter halelectricus SAP #1 sp. nov. possessing extracellular electron transfer and mineral#reducing capabilities from a haloalkaline environment.</title>
        <authorList>
            <person name="Yadav S."/>
            <person name="Singh R."/>
            <person name="Sundharam S.S."/>
            <person name="Chaudhary S."/>
            <person name="Krishnamurthi S."/>
            <person name="Patil S.A."/>
        </authorList>
    </citation>
    <scope>NUCLEOTIDE SEQUENCE</scope>
    <source>
        <strain evidence="14">SAP-1</strain>
    </source>
</reference>
<keyword evidence="7" id="KW-0418">Kinase</keyword>
<keyword evidence="8" id="KW-0067">ATP-binding</keyword>
<evidence type="ECO:0000256" key="12">
    <source>
        <dbReference type="ARBA" id="ARBA00033413"/>
    </source>
</evidence>
<keyword evidence="5 14" id="KW-0808">Transferase</keyword>
<evidence type="ECO:0000256" key="1">
    <source>
        <dbReference type="ARBA" id="ARBA00005051"/>
    </source>
</evidence>
<evidence type="ECO:0000313" key="15">
    <source>
        <dbReference type="Proteomes" id="UP001060414"/>
    </source>
</evidence>
<feature type="domain" description="7,8-dihydro-6-hydroxymethylpterin-pyrophosphokinase" evidence="13">
    <location>
        <begin position="5"/>
        <end position="134"/>
    </location>
</feature>
<dbReference type="PANTHER" id="PTHR43071:SF1">
    <property type="entry name" value="2-AMINO-4-HYDROXY-6-HYDROXYMETHYLDIHYDROPTERIDINE PYROPHOSPHOKINASE"/>
    <property type="match status" value="1"/>
</dbReference>
<dbReference type="InterPro" id="IPR000550">
    <property type="entry name" value="Hppk"/>
</dbReference>
<keyword evidence="9" id="KW-0289">Folate biosynthesis</keyword>
<dbReference type="RefSeq" id="WP_260746237.1">
    <property type="nucleotide sequence ID" value="NZ_CP092109.1"/>
</dbReference>
<evidence type="ECO:0000256" key="8">
    <source>
        <dbReference type="ARBA" id="ARBA00022840"/>
    </source>
</evidence>
<comment type="function">
    <text evidence="10">Catalyzes the transfer of pyrophosphate from adenosine triphosphate (ATP) to 6-hydroxymethyl-7,8-dihydropterin, an enzymatic step in folate biosynthesis pathway.</text>
</comment>
<evidence type="ECO:0000256" key="4">
    <source>
        <dbReference type="ARBA" id="ARBA00016218"/>
    </source>
</evidence>
<dbReference type="GO" id="GO:0003848">
    <property type="term" value="F:2-amino-4-hydroxy-6-hydroxymethyldihydropteridine diphosphokinase activity"/>
    <property type="evidence" value="ECO:0007669"/>
    <property type="project" value="UniProtKB-EC"/>
</dbReference>
<sequence length="165" mass="18418">MQSIFLALGANLGEREEHLRQARALLQRAEGVTILAWSPLYETDPVGGPEGQGPYLNAVLAGTTSLAPADLLRLCQEVEAACGRVREQAWGPRTLDIDLLIYGDLVLEAPDLILPHPRLHERRFVLEPLCDLAPDLIHPLLKKSMRRLLADFDQAQRVSRVLESW</sequence>
<dbReference type="Gene3D" id="3.30.70.560">
    <property type="entry name" value="7,8-Dihydro-6-hydroxymethylpterin-pyrophosphokinase HPPK"/>
    <property type="match status" value="1"/>
</dbReference>
<organism evidence="14 15">
    <name type="scientific">Geoalkalibacter halelectricus</name>
    <dbReference type="NCBI Taxonomy" id="2847045"/>
    <lineage>
        <taxon>Bacteria</taxon>
        <taxon>Pseudomonadati</taxon>
        <taxon>Thermodesulfobacteriota</taxon>
        <taxon>Desulfuromonadia</taxon>
        <taxon>Desulfuromonadales</taxon>
        <taxon>Geoalkalibacteraceae</taxon>
        <taxon>Geoalkalibacter</taxon>
    </lineage>
</organism>
<protein>
    <recommendedName>
        <fullName evidence="4">2-amino-4-hydroxy-6-hydroxymethyldihydropteridine pyrophosphokinase</fullName>
        <ecNumber evidence="3">2.7.6.3</ecNumber>
    </recommendedName>
    <alternativeName>
        <fullName evidence="11">6-hydroxymethyl-7,8-dihydropterin pyrophosphokinase</fullName>
    </alternativeName>
    <alternativeName>
        <fullName evidence="12">7,8-dihydro-6-hydroxymethylpterin-pyrophosphokinase</fullName>
    </alternativeName>
</protein>
<evidence type="ECO:0000256" key="11">
    <source>
        <dbReference type="ARBA" id="ARBA00029766"/>
    </source>
</evidence>
<dbReference type="EC" id="2.7.6.3" evidence="3"/>
<gene>
    <name evidence="14" type="primary">folK</name>
    <name evidence="14" type="ORF">L9S41_09250</name>
</gene>
<keyword evidence="15" id="KW-1185">Reference proteome</keyword>
<dbReference type="Proteomes" id="UP001060414">
    <property type="component" value="Chromosome"/>
</dbReference>
<dbReference type="SUPFAM" id="SSF55083">
    <property type="entry name" value="6-hydroxymethyl-7,8-dihydropterin pyrophosphokinase, HPPK"/>
    <property type="match status" value="1"/>
</dbReference>
<name>A0ABY5ZG91_9BACT</name>
<dbReference type="Pfam" id="PF01288">
    <property type="entry name" value="HPPK"/>
    <property type="match status" value="1"/>
</dbReference>
<dbReference type="NCBIfam" id="TIGR01498">
    <property type="entry name" value="folK"/>
    <property type="match status" value="1"/>
</dbReference>
<evidence type="ECO:0000256" key="3">
    <source>
        <dbReference type="ARBA" id="ARBA00013253"/>
    </source>
</evidence>
<evidence type="ECO:0000259" key="13">
    <source>
        <dbReference type="Pfam" id="PF01288"/>
    </source>
</evidence>
<dbReference type="EMBL" id="CP092109">
    <property type="protein sequence ID" value="UWZ77889.1"/>
    <property type="molecule type" value="Genomic_DNA"/>
</dbReference>
<dbReference type="CDD" id="cd00483">
    <property type="entry name" value="HPPK"/>
    <property type="match status" value="1"/>
</dbReference>
<evidence type="ECO:0000256" key="5">
    <source>
        <dbReference type="ARBA" id="ARBA00022679"/>
    </source>
</evidence>
<evidence type="ECO:0000256" key="9">
    <source>
        <dbReference type="ARBA" id="ARBA00022909"/>
    </source>
</evidence>
<comment type="similarity">
    <text evidence="2">Belongs to the HPPK family.</text>
</comment>
<evidence type="ECO:0000256" key="2">
    <source>
        <dbReference type="ARBA" id="ARBA00005810"/>
    </source>
</evidence>
<evidence type="ECO:0000256" key="10">
    <source>
        <dbReference type="ARBA" id="ARBA00029409"/>
    </source>
</evidence>
<keyword evidence="6" id="KW-0547">Nucleotide-binding</keyword>
<comment type="pathway">
    <text evidence="1">Cofactor biosynthesis; tetrahydrofolate biosynthesis; 2-amino-4-hydroxy-6-hydroxymethyl-7,8-dihydropteridine diphosphate from 7,8-dihydroneopterin triphosphate: step 4/4.</text>
</comment>
<dbReference type="InterPro" id="IPR035907">
    <property type="entry name" value="Hppk_sf"/>
</dbReference>
<accession>A0ABY5ZG91</accession>
<evidence type="ECO:0000256" key="7">
    <source>
        <dbReference type="ARBA" id="ARBA00022777"/>
    </source>
</evidence>
<dbReference type="PANTHER" id="PTHR43071">
    <property type="entry name" value="2-AMINO-4-HYDROXY-6-HYDROXYMETHYLDIHYDROPTERIDINE PYROPHOSPHOKINASE"/>
    <property type="match status" value="1"/>
</dbReference>
<evidence type="ECO:0000313" key="14">
    <source>
        <dbReference type="EMBL" id="UWZ77889.1"/>
    </source>
</evidence>
<proteinExistence type="inferred from homology"/>
<evidence type="ECO:0000256" key="6">
    <source>
        <dbReference type="ARBA" id="ARBA00022741"/>
    </source>
</evidence>